<evidence type="ECO:0000313" key="3">
    <source>
        <dbReference type="Proteomes" id="UP000785679"/>
    </source>
</evidence>
<proteinExistence type="predicted"/>
<feature type="compositionally biased region" description="Basic and acidic residues" evidence="1">
    <location>
        <begin position="602"/>
        <end position="616"/>
    </location>
</feature>
<evidence type="ECO:0000256" key="1">
    <source>
        <dbReference type="SAM" id="MobiDB-lite"/>
    </source>
</evidence>
<reference evidence="2" key="1">
    <citation type="submission" date="2019-06" db="EMBL/GenBank/DDBJ databases">
        <authorList>
            <person name="Zheng W."/>
        </authorList>
    </citation>
    <scope>NUCLEOTIDE SEQUENCE</scope>
    <source>
        <strain evidence="2">QDHG01</strain>
    </source>
</reference>
<name>A0A8J8T8Y6_HALGN</name>
<keyword evidence="3" id="KW-1185">Reference proteome</keyword>
<dbReference type="Proteomes" id="UP000785679">
    <property type="component" value="Unassembled WGS sequence"/>
</dbReference>
<feature type="compositionally biased region" description="Low complexity" evidence="1">
    <location>
        <begin position="78"/>
        <end position="100"/>
    </location>
</feature>
<dbReference type="OrthoDB" id="327202at2759"/>
<comment type="caution">
    <text evidence="2">The sequence shown here is derived from an EMBL/GenBank/DDBJ whole genome shotgun (WGS) entry which is preliminary data.</text>
</comment>
<dbReference type="AlphaFoldDB" id="A0A8J8T8Y6"/>
<protein>
    <submittedName>
        <fullName evidence="2">Uncharacterized protein</fullName>
    </submittedName>
</protein>
<feature type="region of interest" description="Disordered" evidence="1">
    <location>
        <begin position="78"/>
        <end position="160"/>
    </location>
</feature>
<feature type="compositionally biased region" description="Low complexity" evidence="1">
    <location>
        <begin position="125"/>
        <end position="136"/>
    </location>
</feature>
<feature type="compositionally biased region" description="Polar residues" evidence="1">
    <location>
        <begin position="150"/>
        <end position="160"/>
    </location>
</feature>
<gene>
    <name evidence="2" type="ORF">FGO68_gene2541</name>
</gene>
<feature type="compositionally biased region" description="Polar residues" evidence="1">
    <location>
        <begin position="113"/>
        <end position="123"/>
    </location>
</feature>
<feature type="compositionally biased region" description="Basic and acidic residues" evidence="1">
    <location>
        <begin position="638"/>
        <end position="651"/>
    </location>
</feature>
<evidence type="ECO:0000313" key="2">
    <source>
        <dbReference type="EMBL" id="TNV85713.1"/>
    </source>
</evidence>
<feature type="region of interest" description="Disordered" evidence="1">
    <location>
        <begin position="269"/>
        <end position="306"/>
    </location>
</feature>
<accession>A0A8J8T8Y6</accession>
<feature type="region of interest" description="Disordered" evidence="1">
    <location>
        <begin position="602"/>
        <end position="651"/>
    </location>
</feature>
<dbReference type="EMBL" id="RRYP01001608">
    <property type="protein sequence ID" value="TNV85713.1"/>
    <property type="molecule type" value="Genomic_DNA"/>
</dbReference>
<organism evidence="2 3">
    <name type="scientific">Halteria grandinella</name>
    <dbReference type="NCBI Taxonomy" id="5974"/>
    <lineage>
        <taxon>Eukaryota</taxon>
        <taxon>Sar</taxon>
        <taxon>Alveolata</taxon>
        <taxon>Ciliophora</taxon>
        <taxon>Intramacronucleata</taxon>
        <taxon>Spirotrichea</taxon>
        <taxon>Stichotrichia</taxon>
        <taxon>Sporadotrichida</taxon>
        <taxon>Halteriidae</taxon>
        <taxon>Halteria</taxon>
    </lineage>
</organism>
<sequence>MASYDEQQKPPAAMQHHSGLLMGTNSSLIDLETPLAILHPTNHHLNRLATGSAEGGGDGRLSTDQGHFSSTQLLQYTTQQHNQQHYREQQQLQPESQIIQNRSGGGGPVGMRSPTSSGRSVAFSNLPNNKQLLLNNHTSGSKEIPPPPSDHNNVRPNTENNSHLVAKGLLDSRKTARQNVSYYFSNNDQKLIPQRRTNYLIGAQSTSLPLVQQQQQQSTQNILSGNANNALLQQRQGVNTAKQTQMRGTLEYNQQRLMMVRRKTANNNNSSMLSSMAFDKPNKTDRKVSKAPPQTAPNSRQPWELPVSLPLRGRPVTISDRTRELFGRCDAMKQNFQTQIQQAYYQQLQQQQQQHMSQVVTQPAFNVKQPLATKTYEFQPESNGMGERVPSRLAKAKVLDALPTSNIAALNPTTLTGETQNTHRRSLDNLLRFLDITNNGLNTQQTLANEELPVKHAGPKVIDINQATEIPQAVLEKRQNKNDFYRYLLMQNTQTIEQQPQYRVNNDILIPRSILKRCDKRASNNHPQQNNGSDNEETIEESAVQGVKLKRTNPLLSPKFNQFLKDQAKEELEHMQRQMLLQEQIAKLQQLQAHQQALLRQQKEHEEELQRQKEAEQQEIQQKQAQDEEDELLKSMPKIKEEETPTAEMNKDIEQHIEQSSQKKKTMVVKHREAIGGGGFFETQVEVIEKEEVIEVNDDDPAPNDAKPPKDDRIFGFTNFNDFRSKYFTGHEVDPLSNLSRIQSIKHARAKYSKRQHVPVQQNVPILHVQAAFMQQRREQQREQEGELVA</sequence>